<evidence type="ECO:0000313" key="2">
    <source>
        <dbReference type="Proteomes" id="UP000286134"/>
    </source>
</evidence>
<evidence type="ECO:0000313" key="1">
    <source>
        <dbReference type="EMBL" id="RKF57944.1"/>
    </source>
</evidence>
<reference evidence="1 2" key="1">
    <citation type="journal article" date="2018" name="BMC Genomics">
        <title>Comparative genome analyses reveal sequence features reflecting distinct modes of host-adaptation between dicot and monocot powdery mildew.</title>
        <authorList>
            <person name="Wu Y."/>
            <person name="Ma X."/>
            <person name="Pan Z."/>
            <person name="Kale S.D."/>
            <person name="Song Y."/>
            <person name="King H."/>
            <person name="Zhang Q."/>
            <person name="Presley C."/>
            <person name="Deng X."/>
            <person name="Wei C.I."/>
            <person name="Xiao S."/>
        </authorList>
    </citation>
    <scope>NUCLEOTIDE SEQUENCE [LARGE SCALE GENOMIC DNA]</scope>
    <source>
        <strain evidence="1">UMSG2</strain>
    </source>
</reference>
<comment type="caution">
    <text evidence="1">The sequence shown here is derived from an EMBL/GenBank/DDBJ whole genome shotgun (WGS) entry which is preliminary data.</text>
</comment>
<dbReference type="EMBL" id="MCFK01007096">
    <property type="protein sequence ID" value="RKF57944.1"/>
    <property type="molecule type" value="Genomic_DNA"/>
</dbReference>
<keyword evidence="2" id="KW-1185">Reference proteome</keyword>
<proteinExistence type="predicted"/>
<name>A0A420HKI9_9PEZI</name>
<organism evidence="1 2">
    <name type="scientific">Erysiphe neolycopersici</name>
    <dbReference type="NCBI Taxonomy" id="212602"/>
    <lineage>
        <taxon>Eukaryota</taxon>
        <taxon>Fungi</taxon>
        <taxon>Dikarya</taxon>
        <taxon>Ascomycota</taxon>
        <taxon>Pezizomycotina</taxon>
        <taxon>Leotiomycetes</taxon>
        <taxon>Erysiphales</taxon>
        <taxon>Erysiphaceae</taxon>
        <taxon>Erysiphe</taxon>
    </lineage>
</organism>
<sequence length="138" mass="16435">MHVAFQLGILPEFRAHIDFHVSIHDDVLFFNTRLQKEGGFVEARDGLDDCDAEFDHKIYNIWLVLTRRELLLEESLAKRVEEHEINGNEKFLRAFSKDIFDLSYKVSLLTQELNHKFRQKNMPKIWDKKNESALTMYH</sequence>
<dbReference type="AlphaFoldDB" id="A0A420HKI9"/>
<protein>
    <submittedName>
        <fullName evidence="1">Uncharacterized protein</fullName>
    </submittedName>
</protein>
<dbReference type="Proteomes" id="UP000286134">
    <property type="component" value="Unassembled WGS sequence"/>
</dbReference>
<gene>
    <name evidence="1" type="ORF">OnM2_070032</name>
</gene>
<accession>A0A420HKI9</accession>